<feature type="compositionally biased region" description="Acidic residues" evidence="1">
    <location>
        <begin position="342"/>
        <end position="351"/>
    </location>
</feature>
<keyword evidence="3" id="KW-1185">Reference proteome</keyword>
<feature type="region of interest" description="Disordered" evidence="1">
    <location>
        <begin position="295"/>
        <end position="393"/>
    </location>
</feature>
<evidence type="ECO:0000256" key="1">
    <source>
        <dbReference type="SAM" id="MobiDB-lite"/>
    </source>
</evidence>
<organism evidence="2 3">
    <name type="scientific">Nocardioides panacisoli</name>
    <dbReference type="NCBI Taxonomy" id="627624"/>
    <lineage>
        <taxon>Bacteria</taxon>
        <taxon>Bacillati</taxon>
        <taxon>Actinomycetota</taxon>
        <taxon>Actinomycetes</taxon>
        <taxon>Propionibacteriales</taxon>
        <taxon>Nocardioidaceae</taxon>
        <taxon>Nocardioides</taxon>
    </lineage>
</organism>
<evidence type="ECO:0000313" key="2">
    <source>
        <dbReference type="EMBL" id="GAA3817984.1"/>
    </source>
</evidence>
<comment type="caution">
    <text evidence="2">The sequence shown here is derived from an EMBL/GenBank/DDBJ whole genome shotgun (WGS) entry which is preliminary data.</text>
</comment>
<dbReference type="Proteomes" id="UP001501821">
    <property type="component" value="Unassembled WGS sequence"/>
</dbReference>
<evidence type="ECO:0008006" key="4">
    <source>
        <dbReference type="Google" id="ProtNLM"/>
    </source>
</evidence>
<gene>
    <name evidence="2" type="ORF">GCM10022242_19900</name>
</gene>
<evidence type="ECO:0000313" key="3">
    <source>
        <dbReference type="Proteomes" id="UP001501821"/>
    </source>
</evidence>
<feature type="compositionally biased region" description="Low complexity" evidence="1">
    <location>
        <begin position="329"/>
        <end position="341"/>
    </location>
</feature>
<name>A0ABP7IGN0_9ACTN</name>
<dbReference type="PANTHER" id="PTHR30163">
    <property type="entry name" value="MEMBRANE-BOUND LYTIC MUREIN TRANSGLYCOSYLASE B"/>
    <property type="match status" value="1"/>
</dbReference>
<sequence>MPDQPRHSARPIGRALRRAPGSRRTVLTALLASGTLTAGVVTAAALSLTSAGPTDVSATPVDASAPTSSADAALESPATLDHGAHVDVRVSPVADVRADLAAIPLPAMSAYQRAADVIDRADRSCHLDWTVLAGVGQVVSQHGLVDGARMTHRGVVKPALVGKVVRNNAGQRLTDTDAGRLDGDKRHDRAVGPMLLAPSTWNVVGVDADGDGKRNPQDVDDAALGVSVLLCSGQLDLRKDKELARAVGRVNDDRAFVRAVLSAATDYARQAAATPVTTVPGPVVIPTDLPTHVANARGAAPSATPSDPVSPAAPGSTATSIPGGPHPTHPSSTDTPDPTDSPTDDPTECTMDDPSSTPSDLPTDQPTDEPTDDPCATDPTDEPSDSPSESPTP</sequence>
<reference evidence="3" key="1">
    <citation type="journal article" date="2019" name="Int. J. Syst. Evol. Microbiol.">
        <title>The Global Catalogue of Microorganisms (GCM) 10K type strain sequencing project: providing services to taxonomists for standard genome sequencing and annotation.</title>
        <authorList>
            <consortium name="The Broad Institute Genomics Platform"/>
            <consortium name="The Broad Institute Genome Sequencing Center for Infectious Disease"/>
            <person name="Wu L."/>
            <person name="Ma J."/>
        </authorList>
    </citation>
    <scope>NUCLEOTIDE SEQUENCE [LARGE SCALE GENOMIC DNA]</scope>
    <source>
        <strain evidence="3">JCM 16953</strain>
    </source>
</reference>
<proteinExistence type="predicted"/>
<protein>
    <recommendedName>
        <fullName evidence="4">Transglycosylase SLT domain-containing protein</fullName>
    </recommendedName>
</protein>
<accession>A0ABP7IGN0</accession>
<feature type="region of interest" description="Disordered" evidence="1">
    <location>
        <begin position="1"/>
        <end position="20"/>
    </location>
</feature>
<dbReference type="RefSeq" id="WP_344774855.1">
    <property type="nucleotide sequence ID" value="NZ_BAABAH010000005.1"/>
</dbReference>
<dbReference type="InterPro" id="IPR023346">
    <property type="entry name" value="Lysozyme-like_dom_sf"/>
</dbReference>
<feature type="compositionally biased region" description="Low complexity" evidence="1">
    <location>
        <begin position="57"/>
        <end position="70"/>
    </location>
</feature>
<dbReference type="InterPro" id="IPR043426">
    <property type="entry name" value="MltB-like"/>
</dbReference>
<dbReference type="EMBL" id="BAABAH010000005">
    <property type="protein sequence ID" value="GAA3817984.1"/>
    <property type="molecule type" value="Genomic_DNA"/>
</dbReference>
<feature type="region of interest" description="Disordered" evidence="1">
    <location>
        <begin position="51"/>
        <end position="70"/>
    </location>
</feature>
<dbReference type="PANTHER" id="PTHR30163:SF8">
    <property type="entry name" value="LYTIC MUREIN TRANSGLYCOSYLASE"/>
    <property type="match status" value="1"/>
</dbReference>
<dbReference type="SUPFAM" id="SSF53955">
    <property type="entry name" value="Lysozyme-like"/>
    <property type="match status" value="1"/>
</dbReference>